<dbReference type="EMBL" id="VBPB01000196">
    <property type="protein sequence ID" value="TMQ70892.1"/>
    <property type="molecule type" value="Genomic_DNA"/>
</dbReference>
<protein>
    <submittedName>
        <fullName evidence="2">Uncharacterized protein</fullName>
    </submittedName>
</protein>
<organism evidence="2 3">
    <name type="scientific">Eiseniibacteriota bacterium</name>
    <dbReference type="NCBI Taxonomy" id="2212470"/>
    <lineage>
        <taxon>Bacteria</taxon>
        <taxon>Candidatus Eiseniibacteriota</taxon>
    </lineage>
</organism>
<keyword evidence="1" id="KW-0732">Signal</keyword>
<sequence>MVKGRAFFHVCAGLFLLALSYHLGARNATAQAAGGQVAAMAGISSGGVPIWLVATPDGDIYSNLNPHNGSPWTRQANVFTGGPTPVQPST</sequence>
<name>A0A538U4S2_UNCEI</name>
<dbReference type="AlphaFoldDB" id="A0A538U4S2"/>
<feature type="signal peptide" evidence="1">
    <location>
        <begin position="1"/>
        <end position="25"/>
    </location>
</feature>
<gene>
    <name evidence="2" type="ORF">E6K81_11410</name>
</gene>
<dbReference type="Proteomes" id="UP000319771">
    <property type="component" value="Unassembled WGS sequence"/>
</dbReference>
<proteinExistence type="predicted"/>
<reference evidence="2 3" key="1">
    <citation type="journal article" date="2019" name="Nat. Microbiol.">
        <title>Mediterranean grassland soil C-N compound turnover is dependent on rainfall and depth, and is mediated by genomically divergent microorganisms.</title>
        <authorList>
            <person name="Diamond S."/>
            <person name="Andeer P.F."/>
            <person name="Li Z."/>
            <person name="Crits-Christoph A."/>
            <person name="Burstein D."/>
            <person name="Anantharaman K."/>
            <person name="Lane K.R."/>
            <person name="Thomas B.C."/>
            <person name="Pan C."/>
            <person name="Northen T.R."/>
            <person name="Banfield J.F."/>
        </authorList>
    </citation>
    <scope>NUCLEOTIDE SEQUENCE [LARGE SCALE GENOMIC DNA]</scope>
    <source>
        <strain evidence="2">WS_11</strain>
    </source>
</reference>
<evidence type="ECO:0000313" key="2">
    <source>
        <dbReference type="EMBL" id="TMQ70892.1"/>
    </source>
</evidence>
<feature type="chain" id="PRO_5022185679" evidence="1">
    <location>
        <begin position="26"/>
        <end position="90"/>
    </location>
</feature>
<evidence type="ECO:0000313" key="3">
    <source>
        <dbReference type="Proteomes" id="UP000319771"/>
    </source>
</evidence>
<accession>A0A538U4S2</accession>
<comment type="caution">
    <text evidence="2">The sequence shown here is derived from an EMBL/GenBank/DDBJ whole genome shotgun (WGS) entry which is preliminary data.</text>
</comment>
<evidence type="ECO:0000256" key="1">
    <source>
        <dbReference type="SAM" id="SignalP"/>
    </source>
</evidence>